<sequence>MLLCLNLIKTLTLNLYSMKSILLSKSRLFQAALLSVFLFQSANTQAQSRIYANDQYSNVYGVCLGCAVQNPLNAVGDNEDNYSTMVMGTVLLGGVEQTLRFPEVRTNTKLVIGIGTNNIPLTVQLLSGVYIETMSGATANNDSQMITASLLKLADTPNRATIEFIPVSSYNAVKIRLSGGVLSLGGGFRVYYAYQDPLATIMAYSKAGQITLGGTVPLEGAEVTLRTTSGKEVHRSTLKSNTFELSTPQPEGIYILTVEAKDKKTYTRKIRMTN</sequence>
<protein>
    <submittedName>
        <fullName evidence="1">Por secretion system C-terminal sorting domain-containing protein</fullName>
    </submittedName>
</protein>
<dbReference type="Proteomes" id="UP000186373">
    <property type="component" value="Unassembled WGS sequence"/>
</dbReference>
<dbReference type="AlphaFoldDB" id="A0A1N7IE53"/>
<evidence type="ECO:0000313" key="2">
    <source>
        <dbReference type="Proteomes" id="UP000186373"/>
    </source>
</evidence>
<proteinExistence type="predicted"/>
<organism evidence="1 2">
    <name type="scientific">Chryseobacterium shigense</name>
    <dbReference type="NCBI Taxonomy" id="297244"/>
    <lineage>
        <taxon>Bacteria</taxon>
        <taxon>Pseudomonadati</taxon>
        <taxon>Bacteroidota</taxon>
        <taxon>Flavobacteriia</taxon>
        <taxon>Flavobacteriales</taxon>
        <taxon>Weeksellaceae</taxon>
        <taxon>Chryseobacterium group</taxon>
        <taxon>Chryseobacterium</taxon>
    </lineage>
</organism>
<reference evidence="2" key="1">
    <citation type="submission" date="2017-01" db="EMBL/GenBank/DDBJ databases">
        <authorList>
            <person name="Varghese N."/>
            <person name="Submissions S."/>
        </authorList>
    </citation>
    <scope>NUCLEOTIDE SEQUENCE [LARGE SCALE GENOMIC DNA]</scope>
    <source>
        <strain evidence="2">DSM 17126</strain>
    </source>
</reference>
<dbReference type="EMBL" id="FTNY01000003">
    <property type="protein sequence ID" value="SIS35355.1"/>
    <property type="molecule type" value="Genomic_DNA"/>
</dbReference>
<name>A0A1N7IE53_9FLAO</name>
<keyword evidence="2" id="KW-1185">Reference proteome</keyword>
<accession>A0A1N7IE53</accession>
<evidence type="ECO:0000313" key="1">
    <source>
        <dbReference type="EMBL" id="SIS35355.1"/>
    </source>
</evidence>
<gene>
    <name evidence="1" type="ORF">SAMN05421639_103256</name>
</gene>